<dbReference type="EMBL" id="JAQMRD010000031">
    <property type="protein sequence ID" value="MDB9224771.1"/>
    <property type="molecule type" value="Genomic_DNA"/>
</dbReference>
<name>A0A3D4Z9U6_9BACT</name>
<accession>A0A3D4Z9U6</accession>
<evidence type="ECO:0000313" key="21">
    <source>
        <dbReference type="EMBL" id="RGV19520.1"/>
    </source>
</evidence>
<evidence type="ECO:0000256" key="1">
    <source>
        <dbReference type="ARBA" id="ARBA00001941"/>
    </source>
</evidence>
<keyword evidence="7" id="KW-0482">Metalloprotease</keyword>
<evidence type="ECO:0000256" key="10">
    <source>
        <dbReference type="ARBA" id="ARBA00038976"/>
    </source>
</evidence>
<comment type="cofactor">
    <cofactor evidence="1">
        <name>Co(2+)</name>
        <dbReference type="ChEBI" id="CHEBI:48828"/>
    </cofactor>
</comment>
<reference evidence="19" key="2">
    <citation type="submission" date="2022-01" db="EMBL/GenBank/DDBJ databases">
        <title>Collection of gut derived symbiotic bacterial strains cultured from healthy donors.</title>
        <authorList>
            <person name="Lin H."/>
            <person name="Kohout C."/>
            <person name="Waligurski E."/>
            <person name="Pamer E.G."/>
        </authorList>
    </citation>
    <scope>NUCLEOTIDE SEQUENCE</scope>
    <source>
        <strain evidence="19">DFI.1.149</strain>
    </source>
</reference>
<evidence type="ECO:0000256" key="11">
    <source>
        <dbReference type="ARBA" id="ARBA00044252"/>
    </source>
</evidence>
<evidence type="ECO:0000256" key="4">
    <source>
        <dbReference type="ARBA" id="ARBA00022723"/>
    </source>
</evidence>
<dbReference type="EMBL" id="QRYW01000049">
    <property type="protein sequence ID" value="RGV19520.1"/>
    <property type="molecule type" value="Genomic_DNA"/>
</dbReference>
<feature type="domain" description="Peptidase M20 dimerisation" evidence="18">
    <location>
        <begin position="208"/>
        <end position="276"/>
    </location>
</feature>
<dbReference type="EMBL" id="JAKNDN010000005">
    <property type="protein sequence ID" value="MCG4958973.1"/>
    <property type="molecule type" value="Genomic_DNA"/>
</dbReference>
<evidence type="ECO:0000256" key="7">
    <source>
        <dbReference type="ARBA" id="ARBA00023049"/>
    </source>
</evidence>
<evidence type="ECO:0000256" key="9">
    <source>
        <dbReference type="ARBA" id="ARBA00036421"/>
    </source>
</evidence>
<dbReference type="Proteomes" id="UP000283426">
    <property type="component" value="Unassembled WGS sequence"/>
</dbReference>
<evidence type="ECO:0000256" key="6">
    <source>
        <dbReference type="ARBA" id="ARBA00022833"/>
    </source>
</evidence>
<reference evidence="20" key="3">
    <citation type="submission" date="2023-01" db="EMBL/GenBank/DDBJ databases">
        <title>Human gut microbiome strain richness.</title>
        <authorList>
            <person name="Chen-Liaw A."/>
        </authorList>
    </citation>
    <scope>NUCLEOTIDE SEQUENCE</scope>
    <source>
        <strain evidence="20">RTP21484st1_B7_RTP21484_190118</strain>
    </source>
</reference>
<keyword evidence="5" id="KW-0378">Hydrolase</keyword>
<evidence type="ECO:0000256" key="15">
    <source>
        <dbReference type="ARBA" id="ARBA00076004"/>
    </source>
</evidence>
<organism evidence="22 24">
    <name type="scientific">Odoribacter splanchnicus</name>
    <dbReference type="NCBI Taxonomy" id="28118"/>
    <lineage>
        <taxon>Bacteria</taxon>
        <taxon>Pseudomonadati</taxon>
        <taxon>Bacteroidota</taxon>
        <taxon>Bacteroidia</taxon>
        <taxon>Bacteroidales</taxon>
        <taxon>Odoribacteraceae</taxon>
        <taxon>Odoribacter</taxon>
    </lineage>
</organism>
<dbReference type="Proteomes" id="UP001199750">
    <property type="component" value="Unassembled WGS sequence"/>
</dbReference>
<dbReference type="CDD" id="cd03890">
    <property type="entry name" value="M20_pepD"/>
    <property type="match status" value="1"/>
</dbReference>
<dbReference type="GO" id="GO:0006508">
    <property type="term" value="P:proteolysis"/>
    <property type="evidence" value="ECO:0007669"/>
    <property type="project" value="UniProtKB-KW"/>
</dbReference>
<dbReference type="Gene3D" id="3.40.630.10">
    <property type="entry name" value="Zn peptidases"/>
    <property type="match status" value="2"/>
</dbReference>
<dbReference type="Proteomes" id="UP000284434">
    <property type="component" value="Unassembled WGS sequence"/>
</dbReference>
<dbReference type="FunFam" id="3.40.630.10:FF:000015">
    <property type="entry name" value="Aminoacyl-histidine dipeptidase PepD"/>
    <property type="match status" value="1"/>
</dbReference>
<dbReference type="GO" id="GO:0005829">
    <property type="term" value="C:cytosol"/>
    <property type="evidence" value="ECO:0007669"/>
    <property type="project" value="TreeGrafter"/>
</dbReference>
<dbReference type="GO" id="GO:0046872">
    <property type="term" value="F:metal ion binding"/>
    <property type="evidence" value="ECO:0007669"/>
    <property type="project" value="UniProtKB-KW"/>
</dbReference>
<comment type="similarity">
    <text evidence="12">Belongs to the peptidase M20C family.</text>
</comment>
<evidence type="ECO:0000256" key="2">
    <source>
        <dbReference type="ARBA" id="ARBA00001947"/>
    </source>
</evidence>
<dbReference type="AlphaFoldDB" id="A0A3D4Z9U6"/>
<dbReference type="InterPro" id="IPR002933">
    <property type="entry name" value="Peptidase_M20"/>
</dbReference>
<gene>
    <name evidence="21" type="ORF">DWW24_18265</name>
    <name evidence="22" type="ORF">DXA53_08980</name>
    <name evidence="19" type="ORF">L0P03_03760</name>
    <name evidence="20" type="ORF">PN645_17475</name>
</gene>
<keyword evidence="4" id="KW-0479">Metal-binding</keyword>
<evidence type="ECO:0000256" key="14">
    <source>
        <dbReference type="ARBA" id="ARBA00075285"/>
    </source>
</evidence>
<evidence type="ECO:0000313" key="20">
    <source>
        <dbReference type="EMBL" id="MDB9224771.1"/>
    </source>
</evidence>
<dbReference type="PRINTS" id="PR00934">
    <property type="entry name" value="XHISDIPTASE"/>
</dbReference>
<keyword evidence="8" id="KW-0170">Cobalt</keyword>
<dbReference type="PANTHER" id="PTHR43501:SF1">
    <property type="entry name" value="CYTOSOL NON-SPECIFIC DIPEPTIDASE"/>
    <property type="match status" value="1"/>
</dbReference>
<evidence type="ECO:0000256" key="17">
    <source>
        <dbReference type="ARBA" id="ARBA00078074"/>
    </source>
</evidence>
<sequence length="487" mass="53997">MEIFKGLQPELVWSYFEEICKIPRPSKKEEKIAAWLMEFAKKHQLEARQDEAGNVLITKPATPGKEQTPGVVLQAHMDMVCEKNADTVHDFDKDPIKPYIDGEWVKAKGTTLGADDGIGIAAALAVLTDENIQHGPLECLFTVDEETGLTGAFALQPGFFQGKILLNLDSEDEGEIFIGCAGGIDTVIRLPYRKMVLPAHKFAVQVKVKGLQGGHSGDDINKGRGNAIKILNRFLWDLNERYGLLVASLEGGNLRNAIAREANAVIVFDEVLKENIRVDFNMYAAEMEEVWKITEPGLQLELESVDLPGEVLTQEFTNKLLNALYACPHGVFAMSYRMPGMVETSTNLAAVKFIENDTILITTSQRSDVDSEKMNIAHMVAAVFRLIGAEVEHGEGYPGWAPNPESAILKIAVESYKQLFGYEPVVRSIHAGLECGLFLEKYPGMDMISFGPTLRGVHSPDEKVDIETVGKWWKHLVDILERLTKEA</sequence>
<dbReference type="EC" id="3.4.13.18" evidence="10"/>
<dbReference type="InterPro" id="IPR001160">
    <property type="entry name" value="Peptidase_M20C"/>
</dbReference>
<evidence type="ECO:0000256" key="5">
    <source>
        <dbReference type="ARBA" id="ARBA00022801"/>
    </source>
</evidence>
<keyword evidence="3" id="KW-0645">Protease</keyword>
<comment type="caution">
    <text evidence="22">The sequence shown here is derived from an EMBL/GenBank/DDBJ whole genome shotgun (WGS) entry which is preliminary data.</text>
</comment>
<keyword evidence="6" id="KW-0862">Zinc</keyword>
<evidence type="ECO:0000256" key="16">
    <source>
        <dbReference type="ARBA" id="ARBA00077688"/>
    </source>
</evidence>
<dbReference type="FunFam" id="3.40.630.10:FF:000018">
    <property type="entry name" value="Aminoacyl-histidine dipeptidase PepD"/>
    <property type="match status" value="1"/>
</dbReference>
<dbReference type="NCBIfam" id="TIGR01893">
    <property type="entry name" value="aa-his-dipept"/>
    <property type="match status" value="1"/>
</dbReference>
<protein>
    <recommendedName>
        <fullName evidence="13">Cytosol non-specific dipeptidase</fullName>
        <ecNumber evidence="10">3.4.13.18</ecNumber>
    </recommendedName>
    <alternativeName>
        <fullName evidence="16">Aminoacyl-histidine dipeptidase</fullName>
    </alternativeName>
    <alternativeName>
        <fullName evidence="15">Beta-alanyl-histidine dipeptidase</fullName>
    </alternativeName>
    <alternativeName>
        <fullName evidence="14">Carnosinase</fullName>
    </alternativeName>
    <alternativeName>
        <fullName evidence="11">Peptidase D</fullName>
    </alternativeName>
    <alternativeName>
        <fullName evidence="17">Xaa-His dipeptidase</fullName>
    </alternativeName>
</protein>
<comment type="cofactor">
    <cofactor evidence="2">
        <name>Zn(2+)</name>
        <dbReference type="ChEBI" id="CHEBI:29105"/>
    </cofactor>
</comment>
<dbReference type="PIRSF" id="PIRSF016599">
    <property type="entry name" value="Xaa-His_dipept"/>
    <property type="match status" value="1"/>
</dbReference>
<proteinExistence type="inferred from homology"/>
<evidence type="ECO:0000313" key="23">
    <source>
        <dbReference type="Proteomes" id="UP000283426"/>
    </source>
</evidence>
<dbReference type="InterPro" id="IPR011650">
    <property type="entry name" value="Peptidase_M20_dimer"/>
</dbReference>
<evidence type="ECO:0000313" key="22">
    <source>
        <dbReference type="EMBL" id="RGY06641.1"/>
    </source>
</evidence>
<evidence type="ECO:0000313" key="24">
    <source>
        <dbReference type="Proteomes" id="UP000284434"/>
    </source>
</evidence>
<dbReference type="Pfam" id="PF07687">
    <property type="entry name" value="M20_dimer"/>
    <property type="match status" value="1"/>
</dbReference>
<dbReference type="Pfam" id="PF01546">
    <property type="entry name" value="Peptidase_M20"/>
    <property type="match status" value="1"/>
</dbReference>
<evidence type="ECO:0000256" key="12">
    <source>
        <dbReference type="ARBA" id="ARBA00061423"/>
    </source>
</evidence>
<evidence type="ECO:0000256" key="3">
    <source>
        <dbReference type="ARBA" id="ARBA00022670"/>
    </source>
</evidence>
<dbReference type="RefSeq" id="WP_046406021.1">
    <property type="nucleotide sequence ID" value="NZ_CABJFF010000023.1"/>
</dbReference>
<dbReference type="EMBL" id="QSCO01000011">
    <property type="protein sequence ID" value="RGY06641.1"/>
    <property type="molecule type" value="Genomic_DNA"/>
</dbReference>
<evidence type="ECO:0000313" key="19">
    <source>
        <dbReference type="EMBL" id="MCG4958973.1"/>
    </source>
</evidence>
<dbReference type="SUPFAM" id="SSF53187">
    <property type="entry name" value="Zn-dependent exopeptidases"/>
    <property type="match status" value="1"/>
</dbReference>
<dbReference type="PANTHER" id="PTHR43501">
    <property type="entry name" value="CYTOSOL NON-SPECIFIC DIPEPTIDASE"/>
    <property type="match status" value="1"/>
</dbReference>
<comment type="catalytic activity">
    <reaction evidence="9">
        <text>Hydrolysis of dipeptides, preferentially hydrophobic dipeptides including prolyl amino acids.</text>
        <dbReference type="EC" id="3.4.13.18"/>
    </reaction>
</comment>
<evidence type="ECO:0000256" key="8">
    <source>
        <dbReference type="ARBA" id="ARBA00023285"/>
    </source>
</evidence>
<dbReference type="Proteomes" id="UP001212263">
    <property type="component" value="Unassembled WGS sequence"/>
</dbReference>
<evidence type="ECO:0000256" key="13">
    <source>
        <dbReference type="ARBA" id="ARBA00071271"/>
    </source>
</evidence>
<dbReference type="GO" id="GO:0070573">
    <property type="term" value="F:metallodipeptidase activity"/>
    <property type="evidence" value="ECO:0007669"/>
    <property type="project" value="TreeGrafter"/>
</dbReference>
<evidence type="ECO:0000259" key="18">
    <source>
        <dbReference type="Pfam" id="PF07687"/>
    </source>
</evidence>
<reference evidence="23 24" key="1">
    <citation type="submission" date="2018-08" db="EMBL/GenBank/DDBJ databases">
        <title>A genome reference for cultivated species of the human gut microbiota.</title>
        <authorList>
            <person name="Zou Y."/>
            <person name="Xue W."/>
            <person name="Luo G."/>
        </authorList>
    </citation>
    <scope>NUCLEOTIDE SEQUENCE [LARGE SCALE GENOMIC DNA]</scope>
    <source>
        <strain evidence="21 23">AF14-6AC</strain>
        <strain evidence="22 24">OF03-11</strain>
    </source>
</reference>